<evidence type="ECO:0000313" key="4">
    <source>
        <dbReference type="Proteomes" id="UP000193529"/>
    </source>
</evidence>
<dbReference type="AlphaFoldDB" id="A0A1X1Z858"/>
<dbReference type="Gene3D" id="3.40.50.1820">
    <property type="entry name" value="alpha/beta hydrolase"/>
    <property type="match status" value="1"/>
</dbReference>
<dbReference type="PRINTS" id="PR00111">
    <property type="entry name" value="ABHYDROLASE"/>
</dbReference>
<evidence type="ECO:0000256" key="1">
    <source>
        <dbReference type="ARBA" id="ARBA00022801"/>
    </source>
</evidence>
<dbReference type="GO" id="GO:0016787">
    <property type="term" value="F:hydrolase activity"/>
    <property type="evidence" value="ECO:0007669"/>
    <property type="project" value="UniProtKB-KW"/>
</dbReference>
<dbReference type="InterPro" id="IPR050266">
    <property type="entry name" value="AB_hydrolase_sf"/>
</dbReference>
<evidence type="ECO:0000313" key="3">
    <source>
        <dbReference type="EMBL" id="ORW19516.1"/>
    </source>
</evidence>
<dbReference type="STRING" id="153971.AWC19_16460"/>
<reference evidence="3 4" key="1">
    <citation type="submission" date="2016-01" db="EMBL/GenBank/DDBJ databases">
        <title>The new phylogeny of the genus Mycobacterium.</title>
        <authorList>
            <person name="Tarcisio F."/>
            <person name="Conor M."/>
            <person name="Antonella G."/>
            <person name="Elisabetta G."/>
            <person name="Giulia F.S."/>
            <person name="Sara T."/>
            <person name="Anna F."/>
            <person name="Clotilde B."/>
            <person name="Roberto B."/>
            <person name="Veronica D.S."/>
            <person name="Fabio R."/>
            <person name="Monica P."/>
            <person name="Olivier J."/>
            <person name="Enrico T."/>
            <person name="Nicola S."/>
        </authorList>
    </citation>
    <scope>NUCLEOTIDE SEQUENCE [LARGE SCALE GENOMIC DNA]</scope>
    <source>
        <strain evidence="3 4">DSM 44572</strain>
    </source>
</reference>
<keyword evidence="1" id="KW-0378">Hydrolase</keyword>
<dbReference type="InterPro" id="IPR000073">
    <property type="entry name" value="AB_hydrolase_1"/>
</dbReference>
<dbReference type="PANTHER" id="PTHR43798">
    <property type="entry name" value="MONOACYLGLYCEROL LIPASE"/>
    <property type="match status" value="1"/>
</dbReference>
<dbReference type="Pfam" id="PF00561">
    <property type="entry name" value="Abhydrolase_1"/>
    <property type="match status" value="1"/>
</dbReference>
<dbReference type="InterPro" id="IPR029058">
    <property type="entry name" value="AB_hydrolase_fold"/>
</dbReference>
<dbReference type="PANTHER" id="PTHR43798:SF31">
    <property type="entry name" value="AB HYDROLASE SUPERFAMILY PROTEIN YCLE"/>
    <property type="match status" value="1"/>
</dbReference>
<protein>
    <recommendedName>
        <fullName evidence="2">AB hydrolase-1 domain-containing protein</fullName>
    </recommendedName>
</protein>
<gene>
    <name evidence="3" type="ORF">AWC19_16460</name>
</gene>
<sequence>MERPGAGVPIVLLHGMPGTHRDFDRVVAELPGAHTIAVDRPGYGWSQGGPLDFQSQVDMIPALFAHIGIERGLLVGHSFGGLLSLGVAARFPEIVAGLALIAPSGGGLRSGPFRIGAAWLVRATQLPGLRQLNDLTVGGLVRRAGAIVDGRFAFAPDPVDPVYRRRLGEVTLHDDNLRAMAEDRLAYHRNIDWVDRRLAALTAPAVVVLAEGDRPTPIRHGRRLAAALRGGELVEVPGGHMLPIVQPGVVAAAIERVSARLVSSGGGYAHETALESITSQN</sequence>
<keyword evidence="4" id="KW-1185">Reference proteome</keyword>
<dbReference type="Proteomes" id="UP000193529">
    <property type="component" value="Unassembled WGS sequence"/>
</dbReference>
<organism evidence="3 4">
    <name type="scientific">Mycobacterium palustre</name>
    <dbReference type="NCBI Taxonomy" id="153971"/>
    <lineage>
        <taxon>Bacteria</taxon>
        <taxon>Bacillati</taxon>
        <taxon>Actinomycetota</taxon>
        <taxon>Actinomycetes</taxon>
        <taxon>Mycobacteriales</taxon>
        <taxon>Mycobacteriaceae</taxon>
        <taxon>Mycobacterium</taxon>
        <taxon>Mycobacterium simiae complex</taxon>
    </lineage>
</organism>
<dbReference type="EMBL" id="LQPJ01000130">
    <property type="protein sequence ID" value="ORW19516.1"/>
    <property type="molecule type" value="Genomic_DNA"/>
</dbReference>
<dbReference type="SUPFAM" id="SSF53474">
    <property type="entry name" value="alpha/beta-Hydrolases"/>
    <property type="match status" value="1"/>
</dbReference>
<name>A0A1X1Z858_9MYCO</name>
<dbReference type="GO" id="GO:0016020">
    <property type="term" value="C:membrane"/>
    <property type="evidence" value="ECO:0007669"/>
    <property type="project" value="TreeGrafter"/>
</dbReference>
<feature type="domain" description="AB hydrolase-1" evidence="2">
    <location>
        <begin position="9"/>
        <end position="245"/>
    </location>
</feature>
<comment type="caution">
    <text evidence="3">The sequence shown here is derived from an EMBL/GenBank/DDBJ whole genome shotgun (WGS) entry which is preliminary data.</text>
</comment>
<accession>A0A1X1Z858</accession>
<proteinExistence type="predicted"/>
<evidence type="ECO:0000259" key="2">
    <source>
        <dbReference type="Pfam" id="PF00561"/>
    </source>
</evidence>